<keyword evidence="4" id="KW-1185">Reference proteome</keyword>
<evidence type="ECO:0000313" key="3">
    <source>
        <dbReference type="EMBL" id="MBK3517497.1"/>
    </source>
</evidence>
<name>A0ABS1HIL3_9BACT</name>
<dbReference type="Pfam" id="PF18962">
    <property type="entry name" value="Por_Secre_tail"/>
    <property type="match status" value="1"/>
</dbReference>
<organism evidence="3 4">
    <name type="scientific">Carboxylicivirga marina</name>
    <dbReference type="NCBI Taxonomy" id="2800988"/>
    <lineage>
        <taxon>Bacteria</taxon>
        <taxon>Pseudomonadati</taxon>
        <taxon>Bacteroidota</taxon>
        <taxon>Bacteroidia</taxon>
        <taxon>Marinilabiliales</taxon>
        <taxon>Marinilabiliaceae</taxon>
        <taxon>Carboxylicivirga</taxon>
    </lineage>
</organism>
<dbReference type="Gene3D" id="2.60.40.10">
    <property type="entry name" value="Immunoglobulins"/>
    <property type="match status" value="1"/>
</dbReference>
<dbReference type="InterPro" id="IPR006626">
    <property type="entry name" value="PbH1"/>
</dbReference>
<reference evidence="3 4" key="1">
    <citation type="submission" date="2021-01" db="EMBL/GenBank/DDBJ databases">
        <title>Carboxyliciviraga sp.nov., isolated from coastal sediments.</title>
        <authorList>
            <person name="Lu D."/>
            <person name="Zhang T."/>
        </authorList>
    </citation>
    <scope>NUCLEOTIDE SEQUENCE [LARGE SCALE GENOMIC DNA]</scope>
    <source>
        <strain evidence="3 4">N1Y132</strain>
    </source>
</reference>
<dbReference type="Proteomes" id="UP000605676">
    <property type="component" value="Unassembled WGS sequence"/>
</dbReference>
<protein>
    <submittedName>
        <fullName evidence="3">T9SS type A sorting domain-containing protein</fullName>
    </submittedName>
</protein>
<feature type="domain" description="DUF1565" evidence="1">
    <location>
        <begin position="35"/>
        <end position="73"/>
    </location>
</feature>
<evidence type="ECO:0000313" key="4">
    <source>
        <dbReference type="Proteomes" id="UP000605676"/>
    </source>
</evidence>
<dbReference type="RefSeq" id="WP_200464727.1">
    <property type="nucleotide sequence ID" value="NZ_JAENRR010000017.1"/>
</dbReference>
<comment type="caution">
    <text evidence="3">The sequence shown here is derived from an EMBL/GenBank/DDBJ whole genome shotgun (WGS) entry which is preliminary data.</text>
</comment>
<dbReference type="NCBIfam" id="TIGR04183">
    <property type="entry name" value="Por_Secre_tail"/>
    <property type="match status" value="1"/>
</dbReference>
<dbReference type="Pfam" id="PF07602">
    <property type="entry name" value="DUF1565"/>
    <property type="match status" value="1"/>
</dbReference>
<sequence length="866" mass="96685">MNTYRLLMILPFFLYSLLSGITLIAQDNSYYISENGNDANTGSSTSPFKTIAYALTKLNDNDELILKAGTYREVIIANSFNKQIRIAGEPGQDVFINVTQTLPANWELWKEGIWKMQIDFDIWQLFNADELVHVARWPNATFQDTSIWRMTEAMRYTDGGYDSKNGGFTGKCSNGIIYDADFPDGYSGTFNEGDSDYASGNTESLIESNTDFTGAIAVLNVGHWLTWARKISSHNAGDDHFSYADSIPETKLQKHFAYYILGLPALDSENEWWFDASTQTVYYYPPVGANPNELNLQARTTDFALELNFSQNITFENLHFFGGGFNIRNSENITLKNCNFYYPSTNKFVLEEFDWFSQNNNVVNKMSSINKGQDNKIINCEFAYSNAPLYFGGNNILVENCNFHNIEWDMNSGGASGSVMIGEGGVFRHNTICLSGNSEGLRLTATNAIAEYNHLSDMGNLQHDGSGINVGTKNHYGTRVSHNWVHDCNRQGIRFDYHGTNLLREDGEVYGDGVYMNNVTWNTQPNQVKGDRHLILNNTIVNCNTFPIPEEERMNISIQGYQAMHGIEGNESSLTRNNIANMTHRSWNLDGGSVSAYQIPGVVDHNNKEPGAAYKYLNNPEIYDFRPKKGSPLVDAGEVVQAEEINSPVANFSSISFVGGAPDIGAYEYGNLHYWIPGRKDALATHPIPFDGATSKGDTLDLMWREGYAAKSHRVYFGSSAGAVESANESSNECLGEFTNNIVSPGKLEANQTYYWRVDALTEAGVKKGEVWSFIAGVDTNHSTTAIFSPSRFSKLKVAPNPVENEITVFFNENQDTDIKLFNMMGALVASIKPTHQHMVTIDLAHLPQGIYIVSYKEFSAQIVKK</sequence>
<proteinExistence type="predicted"/>
<evidence type="ECO:0000259" key="2">
    <source>
        <dbReference type="Pfam" id="PF18962"/>
    </source>
</evidence>
<dbReference type="PANTHER" id="PTHR36453:SF1">
    <property type="entry name" value="RIGHT HANDED BETA HELIX DOMAIN-CONTAINING PROTEIN"/>
    <property type="match status" value="1"/>
</dbReference>
<dbReference type="InterPro" id="IPR012334">
    <property type="entry name" value="Pectin_lyas_fold"/>
</dbReference>
<gene>
    <name evidence="3" type="ORF">JIV24_09130</name>
</gene>
<dbReference type="SUPFAM" id="SSF51126">
    <property type="entry name" value="Pectin lyase-like"/>
    <property type="match status" value="1"/>
</dbReference>
<evidence type="ECO:0000259" key="1">
    <source>
        <dbReference type="Pfam" id="PF07602"/>
    </source>
</evidence>
<feature type="domain" description="Secretion system C-terminal sorting" evidence="2">
    <location>
        <begin position="800"/>
        <end position="866"/>
    </location>
</feature>
<accession>A0ABS1HIL3</accession>
<dbReference type="PANTHER" id="PTHR36453">
    <property type="entry name" value="SECRETED PROTEIN-RELATED"/>
    <property type="match status" value="1"/>
</dbReference>
<dbReference type="Gene3D" id="2.160.20.10">
    <property type="entry name" value="Single-stranded right-handed beta-helix, Pectin lyase-like"/>
    <property type="match status" value="2"/>
</dbReference>
<dbReference type="InterPro" id="IPR011459">
    <property type="entry name" value="DUF1565"/>
</dbReference>
<dbReference type="SMART" id="SM00710">
    <property type="entry name" value="PbH1"/>
    <property type="match status" value="5"/>
</dbReference>
<dbReference type="EMBL" id="JAENRR010000017">
    <property type="protein sequence ID" value="MBK3517497.1"/>
    <property type="molecule type" value="Genomic_DNA"/>
</dbReference>
<dbReference type="InterPro" id="IPR011050">
    <property type="entry name" value="Pectin_lyase_fold/virulence"/>
</dbReference>
<dbReference type="InterPro" id="IPR026444">
    <property type="entry name" value="Secre_tail"/>
</dbReference>
<dbReference type="InterPro" id="IPR013783">
    <property type="entry name" value="Ig-like_fold"/>
</dbReference>